<evidence type="ECO:0000313" key="2">
    <source>
        <dbReference type="Proteomes" id="UP001320702"/>
    </source>
</evidence>
<protein>
    <recommendedName>
        <fullName evidence="3">Capsule polysaccharide biosynthesis protein</fullName>
    </recommendedName>
</protein>
<evidence type="ECO:0008006" key="3">
    <source>
        <dbReference type="Google" id="ProtNLM"/>
    </source>
</evidence>
<sequence length="352" mass="39782">MVTSRKTVTLEVPEAWFMNPEDGDRHRLFYSALLSALAGMRVLIDPVWLPRGAERAARPTASENLVLSFHSYGEAGNILRCKESYVPPFYTMDRMGYSCFSELARFPERFRDQIGAGDDRAAASFVSRLGHELRHANRSKYPQPPAEARRIAGGYVFVPLQLRNDSVAQGLWLDSRAALKTIVDAASARGLTTVIKRHPRCRSRRIDAALQELRQRPEVVLSDRSIYDLIPDAELVVGANSGVLFEALLQDRPVISFAASDFAMAVQQVRSQAELAAAIARPDPPALSWRHKFLFWYLCSYCVRADDSFEIGQRIRSFNPDPTPDGSTVTRVGSRLNWYFLAILDRIRRRFF</sequence>
<dbReference type="Pfam" id="PF05159">
    <property type="entry name" value="Capsule_synth"/>
    <property type="match status" value="1"/>
</dbReference>
<organism evidence="1 2">
    <name type="scientific">Paracoccus maritimus</name>
    <dbReference type="NCBI Taxonomy" id="2933292"/>
    <lineage>
        <taxon>Bacteria</taxon>
        <taxon>Pseudomonadati</taxon>
        <taxon>Pseudomonadota</taxon>
        <taxon>Alphaproteobacteria</taxon>
        <taxon>Rhodobacterales</taxon>
        <taxon>Paracoccaceae</taxon>
        <taxon>Paracoccus</taxon>
    </lineage>
</organism>
<dbReference type="Gene3D" id="3.40.50.12580">
    <property type="match status" value="1"/>
</dbReference>
<dbReference type="EMBL" id="JANAVZ010000020">
    <property type="protein sequence ID" value="MCT4334789.1"/>
    <property type="molecule type" value="Genomic_DNA"/>
</dbReference>
<keyword evidence="2" id="KW-1185">Reference proteome</keyword>
<dbReference type="Proteomes" id="UP001320702">
    <property type="component" value="Unassembled WGS sequence"/>
</dbReference>
<name>A0ABT2KG20_9RHOB</name>
<reference evidence="1 2" key="1">
    <citation type="submission" date="2022-04" db="EMBL/GenBank/DDBJ databases">
        <title>Paracoccus sp. YLB-12 draft genome sequence.</title>
        <authorList>
            <person name="Yu L."/>
        </authorList>
    </citation>
    <scope>NUCLEOTIDE SEQUENCE [LARGE SCALE GENOMIC DNA]</scope>
    <source>
        <strain evidence="1 2">YLB-12</strain>
    </source>
</reference>
<accession>A0ABT2KG20</accession>
<dbReference type="InterPro" id="IPR043148">
    <property type="entry name" value="TagF_C"/>
</dbReference>
<gene>
    <name evidence="1" type="ORF">MU516_18270</name>
</gene>
<proteinExistence type="predicted"/>
<dbReference type="InterPro" id="IPR007833">
    <property type="entry name" value="Capsule_polysaccharide_synth"/>
</dbReference>
<evidence type="ECO:0000313" key="1">
    <source>
        <dbReference type="EMBL" id="MCT4334789.1"/>
    </source>
</evidence>
<comment type="caution">
    <text evidence="1">The sequence shown here is derived from an EMBL/GenBank/DDBJ whole genome shotgun (WGS) entry which is preliminary data.</text>
</comment>